<evidence type="ECO:0000313" key="1">
    <source>
        <dbReference type="EMBL" id="HHP67836.1"/>
    </source>
</evidence>
<name>A0A7J3XYT1_9CREN</name>
<organism evidence="1">
    <name type="scientific">Thermogladius calderae</name>
    <dbReference type="NCBI Taxonomy" id="1200300"/>
    <lineage>
        <taxon>Archaea</taxon>
        <taxon>Thermoproteota</taxon>
        <taxon>Thermoprotei</taxon>
        <taxon>Desulfurococcales</taxon>
        <taxon>Desulfurococcaceae</taxon>
        <taxon>Thermogladius</taxon>
    </lineage>
</organism>
<sequence length="707" mass="75940">MRSVSTIVGLYLALIAMLAVGLALAGKLGEFSSYFNYATSRAGDVLSEEANQPLLTLALEGDDLYLNVTPLRAFNAKYLILEFANNTLTVRELGELIYNTTLIPLVYNYSGEVFKPILVTGNGVAYVYTPGRDPLLTSLDPGLAGKIYVDPEVVSALRTLALRGAGALRQVYNPLSNKSVIVVAGLSPLNYTRVDAGLSLTLNFRIGQVVNSSTGELCPALFLNSPQGLITLTLFCLSQQAGFFDKTAYYGRLNIGGYPVDLYVEAFGLYRGYAYYWYPQPSAGTIVPVSALYVALRFKPLGYYTVVLNGSASLSLTAPGSLTIPFYSPYTNVCDTILDDYLGYPALTPVVLAPSSTFTANASFKGYVNATNIYGGFNQTRQYQFTNATLIGGPAPSYPGSYQPLYTAYARGFFKTSDYIVILAGGTYLLPQGLVNPSNQVQFNATITLDTAIFIQDPSLSIDVPEASIIQLGSLVNYSTPSIQARSWYSLLNYLTLSYLKPGAYAVVDVGGSYSTTLNQGEPTVVYSPGRQLTLIEPLADVAVETLWNTSCTGVKITPTIGAPFWFNITAYSLRLPTPGAPAPLTLSISNGTQVDYIAQPLKPAVAIAYGGSVQEVFAYVYRGSNTTLVNNLNTSLRVMLVKLRAVGGNLVLDLGLNPVYTAIVNPGSNYIKIPGSIEAGFYALIAQPLGEYSTPLPTGVTLLYVI</sequence>
<proteinExistence type="predicted"/>
<reference evidence="1" key="1">
    <citation type="journal article" date="2020" name="mSystems">
        <title>Genome- and Community-Level Interaction Insights into Carbon Utilization and Element Cycling Functions of Hydrothermarchaeota in Hydrothermal Sediment.</title>
        <authorList>
            <person name="Zhou Z."/>
            <person name="Liu Y."/>
            <person name="Xu W."/>
            <person name="Pan J."/>
            <person name="Luo Z.H."/>
            <person name="Li M."/>
        </authorList>
    </citation>
    <scope>NUCLEOTIDE SEQUENCE [LARGE SCALE GENOMIC DNA]</scope>
    <source>
        <strain evidence="1">SpSt-110</strain>
    </source>
</reference>
<comment type="caution">
    <text evidence="1">The sequence shown here is derived from an EMBL/GenBank/DDBJ whole genome shotgun (WGS) entry which is preliminary data.</text>
</comment>
<dbReference type="AlphaFoldDB" id="A0A7J3XYT1"/>
<protein>
    <submittedName>
        <fullName evidence="1">Uncharacterized protein</fullName>
    </submittedName>
</protein>
<dbReference type="EMBL" id="DRYK01000048">
    <property type="protein sequence ID" value="HHP67836.1"/>
    <property type="molecule type" value="Genomic_DNA"/>
</dbReference>
<gene>
    <name evidence="1" type="ORF">ENM60_03485</name>
</gene>
<accession>A0A7J3XYT1</accession>